<sequence>MTYSDNFFFSSFEHVFFGGVDFAVFMSIDAKSLEASESASFVLVSCPKARSRLCEQLFTKRCDQEYHDDYVILTDHQITDH</sequence>
<proteinExistence type="predicted"/>
<dbReference type="EMBL" id="REGN01005458">
    <property type="protein sequence ID" value="RNA13277.1"/>
    <property type="molecule type" value="Genomic_DNA"/>
</dbReference>
<reference evidence="1 2" key="1">
    <citation type="journal article" date="2018" name="Sci. Rep.">
        <title>Genomic signatures of local adaptation to the degree of environmental predictability in rotifers.</title>
        <authorList>
            <person name="Franch-Gras L."/>
            <person name="Hahn C."/>
            <person name="Garcia-Roger E.M."/>
            <person name="Carmona M.J."/>
            <person name="Serra M."/>
            <person name="Gomez A."/>
        </authorList>
    </citation>
    <scope>NUCLEOTIDE SEQUENCE [LARGE SCALE GENOMIC DNA]</scope>
    <source>
        <strain evidence="1">HYR1</strain>
    </source>
</reference>
<evidence type="ECO:0000313" key="2">
    <source>
        <dbReference type="Proteomes" id="UP000276133"/>
    </source>
</evidence>
<name>A0A3M7QPC0_BRAPC</name>
<comment type="caution">
    <text evidence="1">The sequence shown here is derived from an EMBL/GenBank/DDBJ whole genome shotgun (WGS) entry which is preliminary data.</text>
</comment>
<dbReference type="Proteomes" id="UP000276133">
    <property type="component" value="Unassembled WGS sequence"/>
</dbReference>
<organism evidence="1 2">
    <name type="scientific">Brachionus plicatilis</name>
    <name type="common">Marine rotifer</name>
    <name type="synonym">Brachionus muelleri</name>
    <dbReference type="NCBI Taxonomy" id="10195"/>
    <lineage>
        <taxon>Eukaryota</taxon>
        <taxon>Metazoa</taxon>
        <taxon>Spiralia</taxon>
        <taxon>Gnathifera</taxon>
        <taxon>Rotifera</taxon>
        <taxon>Eurotatoria</taxon>
        <taxon>Monogononta</taxon>
        <taxon>Pseudotrocha</taxon>
        <taxon>Ploima</taxon>
        <taxon>Brachionidae</taxon>
        <taxon>Brachionus</taxon>
    </lineage>
</organism>
<protein>
    <submittedName>
        <fullName evidence="1">Uncharacterized protein</fullName>
    </submittedName>
</protein>
<keyword evidence="2" id="KW-1185">Reference proteome</keyword>
<dbReference type="AlphaFoldDB" id="A0A3M7QPC0"/>
<gene>
    <name evidence="1" type="ORF">BpHYR1_038021</name>
</gene>
<evidence type="ECO:0000313" key="1">
    <source>
        <dbReference type="EMBL" id="RNA13277.1"/>
    </source>
</evidence>
<accession>A0A3M7QPC0</accession>